<dbReference type="SUPFAM" id="SSF50249">
    <property type="entry name" value="Nucleic acid-binding proteins"/>
    <property type="match status" value="1"/>
</dbReference>
<evidence type="ECO:0000256" key="6">
    <source>
        <dbReference type="ARBA" id="ARBA00035350"/>
    </source>
</evidence>
<organism evidence="13 14">
    <name type="scientific">Potamilus streckersoni</name>
    <dbReference type="NCBI Taxonomy" id="2493646"/>
    <lineage>
        <taxon>Eukaryota</taxon>
        <taxon>Metazoa</taxon>
        <taxon>Spiralia</taxon>
        <taxon>Lophotrochozoa</taxon>
        <taxon>Mollusca</taxon>
        <taxon>Bivalvia</taxon>
        <taxon>Autobranchia</taxon>
        <taxon>Heteroconchia</taxon>
        <taxon>Palaeoheterodonta</taxon>
        <taxon>Unionida</taxon>
        <taxon>Unionoidea</taxon>
        <taxon>Unionidae</taxon>
        <taxon>Ambleminae</taxon>
        <taxon>Lampsilini</taxon>
        <taxon>Potamilus</taxon>
    </lineage>
</organism>
<proteinExistence type="inferred from homology"/>
<dbReference type="InterPro" id="IPR020934">
    <property type="entry name" value="Ribosomal_uS19_CS"/>
</dbReference>
<evidence type="ECO:0000256" key="4">
    <source>
        <dbReference type="ARBA" id="ARBA00023274"/>
    </source>
</evidence>
<dbReference type="InterPro" id="IPR008991">
    <property type="entry name" value="Translation_prot_SH3-like_sf"/>
</dbReference>
<dbReference type="GO" id="GO:0016740">
    <property type="term" value="F:transferase activity"/>
    <property type="evidence" value="ECO:0007669"/>
    <property type="project" value="InterPro"/>
</dbReference>
<gene>
    <name evidence="13" type="ORF">CHS0354_027357</name>
</gene>
<dbReference type="NCBIfam" id="TIGR01171">
    <property type="entry name" value="rplB_bact"/>
    <property type="match status" value="1"/>
</dbReference>
<keyword evidence="14" id="KW-1185">Reference proteome</keyword>
<feature type="domain" description="Large ribosomal subunit protein uL2 C-terminal" evidence="11">
    <location>
        <begin position="124"/>
        <end position="252"/>
    </location>
</feature>
<dbReference type="Proteomes" id="UP001195483">
    <property type="component" value="Unassembled WGS sequence"/>
</dbReference>
<dbReference type="FunFam" id="4.10.950.10:FF:000001">
    <property type="entry name" value="50S ribosomal protein L2"/>
    <property type="match status" value="1"/>
</dbReference>
<reference evidence="13" key="2">
    <citation type="journal article" date="2021" name="Genome Biol. Evol.">
        <title>Developing a high-quality reference genome for a parasitic bivalve with doubly uniparental inheritance (Bivalvia: Unionida).</title>
        <authorList>
            <person name="Smith C.H."/>
        </authorList>
    </citation>
    <scope>NUCLEOTIDE SEQUENCE</scope>
    <source>
        <strain evidence="13">CHS0354</strain>
        <tissue evidence="13">Mantle</tissue>
    </source>
</reference>
<dbReference type="InterPro" id="IPR023575">
    <property type="entry name" value="Ribosomal_uS19_SF"/>
</dbReference>
<dbReference type="PRINTS" id="PR00975">
    <property type="entry name" value="RIBOSOMALS19"/>
</dbReference>
<dbReference type="InterPro" id="IPR002171">
    <property type="entry name" value="Ribosomal_uL2"/>
</dbReference>
<dbReference type="InterPro" id="IPR022666">
    <property type="entry name" value="Ribosomal_uL2_RNA-bd_dom"/>
</dbReference>
<dbReference type="Gene3D" id="2.30.30.30">
    <property type="match status" value="1"/>
</dbReference>
<dbReference type="GO" id="GO:0015935">
    <property type="term" value="C:small ribosomal subunit"/>
    <property type="evidence" value="ECO:0007669"/>
    <property type="project" value="InterPro"/>
</dbReference>
<dbReference type="GO" id="GO:0005737">
    <property type="term" value="C:cytoplasm"/>
    <property type="evidence" value="ECO:0007669"/>
    <property type="project" value="UniProtKB-ARBA"/>
</dbReference>
<evidence type="ECO:0000313" key="14">
    <source>
        <dbReference type="Proteomes" id="UP001195483"/>
    </source>
</evidence>
<dbReference type="GO" id="GO:0003735">
    <property type="term" value="F:structural constituent of ribosome"/>
    <property type="evidence" value="ECO:0007669"/>
    <property type="project" value="InterPro"/>
</dbReference>
<dbReference type="SUPFAM" id="SSF50104">
    <property type="entry name" value="Translation proteins SH3-like domain"/>
    <property type="match status" value="1"/>
</dbReference>
<feature type="region of interest" description="Disordered" evidence="10">
    <location>
        <begin position="341"/>
        <end position="361"/>
    </location>
</feature>
<feature type="region of interest" description="Disordered" evidence="10">
    <location>
        <begin position="223"/>
        <end position="250"/>
    </location>
</feature>
<dbReference type="InterPro" id="IPR022669">
    <property type="entry name" value="Ribosomal_uL2_C"/>
</dbReference>
<dbReference type="Pfam" id="PF03947">
    <property type="entry name" value="Ribosomal_L2_C"/>
    <property type="match status" value="1"/>
</dbReference>
<dbReference type="Gene3D" id="3.30.860.10">
    <property type="entry name" value="30s Ribosomal Protein S19, Chain A"/>
    <property type="match status" value="1"/>
</dbReference>
<evidence type="ECO:0000256" key="10">
    <source>
        <dbReference type="SAM" id="MobiDB-lite"/>
    </source>
</evidence>
<dbReference type="GO" id="GO:0015934">
    <property type="term" value="C:large ribosomal subunit"/>
    <property type="evidence" value="ECO:0007669"/>
    <property type="project" value="InterPro"/>
</dbReference>
<dbReference type="FunFam" id="3.30.860.10:FF:000001">
    <property type="entry name" value="30S ribosomal protein S19"/>
    <property type="match status" value="1"/>
</dbReference>
<comment type="similarity">
    <text evidence="2 9">Belongs to the universal ribosomal protein uS19 family.</text>
</comment>
<dbReference type="EMBL" id="JAEAOA010001653">
    <property type="protein sequence ID" value="KAK3596087.1"/>
    <property type="molecule type" value="Genomic_DNA"/>
</dbReference>
<feature type="compositionally biased region" description="Basic and acidic residues" evidence="10">
    <location>
        <begin position="229"/>
        <end position="239"/>
    </location>
</feature>
<keyword evidence="4 9" id="KW-0687">Ribonucleoprotein</keyword>
<feature type="compositionally biased region" description="Basic and acidic residues" evidence="10">
    <location>
        <begin position="352"/>
        <end position="361"/>
    </location>
</feature>
<dbReference type="InterPro" id="IPR014726">
    <property type="entry name" value="Ribosomal_uL2_dom3"/>
</dbReference>
<dbReference type="Pfam" id="PF00181">
    <property type="entry name" value="Ribosomal_L2_N"/>
    <property type="match status" value="1"/>
</dbReference>
<dbReference type="PANTHER" id="PTHR13691">
    <property type="entry name" value="RIBOSOMAL PROTEIN L2"/>
    <property type="match status" value="1"/>
</dbReference>
<evidence type="ECO:0000256" key="9">
    <source>
        <dbReference type="RuleBase" id="RU003485"/>
    </source>
</evidence>
<dbReference type="InterPro" id="IPR005732">
    <property type="entry name" value="Ribosomal_uS19_bac-type"/>
</dbReference>
<evidence type="ECO:0000256" key="5">
    <source>
        <dbReference type="ARBA" id="ARBA00035242"/>
    </source>
</evidence>
<evidence type="ECO:0000256" key="3">
    <source>
        <dbReference type="ARBA" id="ARBA00022980"/>
    </source>
</evidence>
<name>A0AAE0W0L6_9BIVA</name>
<dbReference type="Gene3D" id="2.40.50.140">
    <property type="entry name" value="Nucleic acid-binding proteins"/>
    <property type="match status" value="1"/>
</dbReference>
<accession>A0AAE0W0L6</accession>
<dbReference type="InterPro" id="IPR005880">
    <property type="entry name" value="Ribosomal_uL2_bac/org-type"/>
</dbReference>
<dbReference type="FunFam" id="2.40.50.140:FF:000003">
    <property type="entry name" value="50S ribosomal protein L2"/>
    <property type="match status" value="1"/>
</dbReference>
<evidence type="ECO:0000259" key="12">
    <source>
        <dbReference type="SMART" id="SM01383"/>
    </source>
</evidence>
<dbReference type="Pfam" id="PF00203">
    <property type="entry name" value="Ribosomal_S19"/>
    <property type="match status" value="1"/>
</dbReference>
<evidence type="ECO:0000256" key="7">
    <source>
        <dbReference type="ARBA" id="ARBA00035469"/>
    </source>
</evidence>
<dbReference type="GO" id="GO:0003723">
    <property type="term" value="F:RNA binding"/>
    <property type="evidence" value="ECO:0007669"/>
    <property type="project" value="InterPro"/>
</dbReference>
<dbReference type="HAMAP" id="MF_00531">
    <property type="entry name" value="Ribosomal_uS19"/>
    <property type="match status" value="1"/>
</dbReference>
<dbReference type="AlphaFoldDB" id="A0AAE0W0L6"/>
<dbReference type="GO" id="GO:0002181">
    <property type="term" value="P:cytoplasmic translation"/>
    <property type="evidence" value="ECO:0007669"/>
    <property type="project" value="TreeGrafter"/>
</dbReference>
<dbReference type="PANTHER" id="PTHR13691:SF5">
    <property type="entry name" value="LARGE RIBOSOMAL SUBUNIT PROTEIN UL2M"/>
    <property type="match status" value="1"/>
</dbReference>
<evidence type="ECO:0000313" key="13">
    <source>
        <dbReference type="EMBL" id="KAK3596087.1"/>
    </source>
</evidence>
<dbReference type="InterPro" id="IPR002222">
    <property type="entry name" value="Ribosomal_uS19"/>
</dbReference>
<dbReference type="HAMAP" id="MF_01320_B">
    <property type="entry name" value="Ribosomal_uL2_B"/>
    <property type="match status" value="1"/>
</dbReference>
<protein>
    <recommendedName>
        <fullName evidence="5">Large ribosomal subunit protein uL2</fullName>
    </recommendedName>
    <alternativeName>
        <fullName evidence="7">40S ribosomal protein S15</fullName>
    </alternativeName>
    <alternativeName>
        <fullName evidence="6">60S ribosomal protein L8</fullName>
    </alternativeName>
    <alternativeName>
        <fullName evidence="8">Large ribosomal subunit protein uL2m</fullName>
    </alternativeName>
</protein>
<dbReference type="PROSITE" id="PS00323">
    <property type="entry name" value="RIBOSOMAL_S19"/>
    <property type="match status" value="1"/>
</dbReference>
<dbReference type="InterPro" id="IPR014722">
    <property type="entry name" value="Rib_uL2_dom2"/>
</dbReference>
<evidence type="ECO:0000256" key="2">
    <source>
        <dbReference type="ARBA" id="ARBA00007345"/>
    </source>
</evidence>
<dbReference type="FunFam" id="2.30.30.30:FF:000001">
    <property type="entry name" value="50S ribosomal protein L2"/>
    <property type="match status" value="1"/>
</dbReference>
<reference evidence="13" key="1">
    <citation type="journal article" date="2021" name="Genome Biol. Evol.">
        <title>A High-Quality Reference Genome for a Parasitic Bivalve with Doubly Uniparental Inheritance (Bivalvia: Unionida).</title>
        <authorList>
            <person name="Smith C.H."/>
        </authorList>
    </citation>
    <scope>NUCLEOTIDE SEQUENCE</scope>
    <source>
        <strain evidence="13">CHS0354</strain>
    </source>
</reference>
<keyword evidence="3 9" id="KW-0689">Ribosomal protein</keyword>
<dbReference type="SMART" id="SM01383">
    <property type="entry name" value="Ribosomal_L2"/>
    <property type="match status" value="1"/>
</dbReference>
<dbReference type="Gene3D" id="4.10.950.10">
    <property type="entry name" value="Ribosomal protein L2, domain 3"/>
    <property type="match status" value="1"/>
</dbReference>
<evidence type="ECO:0000259" key="11">
    <source>
        <dbReference type="SMART" id="SM01382"/>
    </source>
</evidence>
<comment type="similarity">
    <text evidence="1">Belongs to the universal ribosomal protein uL2 family.</text>
</comment>
<sequence length="361" mass="39556">MAIMKCNPVTAGRRNMSMLSFDEITASKPLKALTEGKKRISGRNNYGRITTRHMGGGHKRRYRIVDFKRDNFGVEGLVKTVEYDPNRNARICLVFFPNGDKRYILCPNGLTVGAKVVSGENAPIAVGNALPLKNIPVGSVIHNVEMKSGKGGQLARAAGASIILMAKEGDYAQLKMKSGEIRTVRVECLATIGEVGNGEQSLIKIGKAGRKRWMGIRPTVRGIAMNPVDHPHGGGEGKGKGGNHPQSPTGVLAKGYKTRKNKRTTVITVPRSIKKGPFVDEHLAQKCAVAKQKNDRKVIKTWSRRSMILPDFIGLNIAVHNGNKFIPLYITENMVGHKLGEFSPTRTYRGHSTKDDKKAKK</sequence>
<dbReference type="SUPFAM" id="SSF54570">
    <property type="entry name" value="Ribosomal protein S19"/>
    <property type="match status" value="1"/>
</dbReference>
<comment type="caution">
    <text evidence="13">The sequence shown here is derived from an EMBL/GenBank/DDBJ whole genome shotgun (WGS) entry which is preliminary data.</text>
</comment>
<dbReference type="PROSITE" id="PS00467">
    <property type="entry name" value="RIBOSOMAL_L2"/>
    <property type="match status" value="1"/>
</dbReference>
<reference evidence="13" key="3">
    <citation type="submission" date="2023-05" db="EMBL/GenBank/DDBJ databases">
        <authorList>
            <person name="Smith C.H."/>
        </authorList>
    </citation>
    <scope>NUCLEOTIDE SEQUENCE</scope>
    <source>
        <strain evidence="13">CHS0354</strain>
        <tissue evidence="13">Mantle</tissue>
    </source>
</reference>
<evidence type="ECO:0000256" key="1">
    <source>
        <dbReference type="ARBA" id="ARBA00005636"/>
    </source>
</evidence>
<feature type="domain" description="Large ribosomal subunit protein uL2 RNA-binding" evidence="12">
    <location>
        <begin position="42"/>
        <end position="118"/>
    </location>
</feature>
<evidence type="ECO:0000256" key="8">
    <source>
        <dbReference type="ARBA" id="ARBA00069872"/>
    </source>
</evidence>
<dbReference type="InterPro" id="IPR022671">
    <property type="entry name" value="Ribosomal_uL2_CS"/>
</dbReference>
<dbReference type="InterPro" id="IPR012340">
    <property type="entry name" value="NA-bd_OB-fold"/>
</dbReference>
<dbReference type="SMART" id="SM01382">
    <property type="entry name" value="Ribosomal_L2_C"/>
    <property type="match status" value="1"/>
</dbReference>
<dbReference type="NCBIfam" id="TIGR01050">
    <property type="entry name" value="rpsS_bact"/>
    <property type="match status" value="1"/>
</dbReference>